<proteinExistence type="predicted"/>
<dbReference type="AlphaFoldDB" id="A0AAJ5X7W7"/>
<dbReference type="EMBL" id="CP119316">
    <property type="protein sequence ID" value="WEK47238.1"/>
    <property type="molecule type" value="Genomic_DNA"/>
</dbReference>
<accession>A0AAJ5X7W7</accession>
<evidence type="ECO:0000313" key="1">
    <source>
        <dbReference type="EMBL" id="WEK47238.1"/>
    </source>
</evidence>
<dbReference type="Proteomes" id="UP001218362">
    <property type="component" value="Chromosome"/>
</dbReference>
<protein>
    <submittedName>
        <fullName evidence="1">Metallopeptidase family protein</fullName>
    </submittedName>
</protein>
<organism evidence="1 2">
    <name type="scientific">Candidatus Andeanibacterium colombiense</name>
    <dbReference type="NCBI Taxonomy" id="3121345"/>
    <lineage>
        <taxon>Bacteria</taxon>
        <taxon>Pseudomonadati</taxon>
        <taxon>Pseudomonadota</taxon>
        <taxon>Alphaproteobacteria</taxon>
        <taxon>Sphingomonadales</taxon>
        <taxon>Sphingomonadaceae</taxon>
        <taxon>Candidatus Andeanibacterium</taxon>
    </lineage>
</organism>
<name>A0AAJ5X7W7_9SPHN</name>
<dbReference type="Pfam" id="PF06262">
    <property type="entry name" value="Zincin_1"/>
    <property type="match status" value="1"/>
</dbReference>
<dbReference type="SUPFAM" id="SSF55486">
    <property type="entry name" value="Metalloproteases ('zincins'), catalytic domain"/>
    <property type="match status" value="1"/>
</dbReference>
<dbReference type="InterPro" id="IPR038555">
    <property type="entry name" value="Zincin_1_sf"/>
</dbReference>
<reference evidence="1" key="1">
    <citation type="submission" date="2023-03" db="EMBL/GenBank/DDBJ databases">
        <title>Andean soil-derived lignocellulolytic bacterial consortium as a source of novel taxa and putative plastic-active enzymes.</title>
        <authorList>
            <person name="Diaz-Garcia L."/>
            <person name="Chuvochina M."/>
            <person name="Feuerriegel G."/>
            <person name="Bunk B."/>
            <person name="Sproer C."/>
            <person name="Streit W.R."/>
            <person name="Rodriguez L.M."/>
            <person name="Overmann J."/>
            <person name="Jimenez D.J."/>
        </authorList>
    </citation>
    <scope>NUCLEOTIDE SEQUENCE</scope>
    <source>
        <strain evidence="1">MAG 26</strain>
    </source>
</reference>
<sequence length="131" mass="14543">MTGILSNQPGEDTIELLARQALARLPGDFQPYLGDIVIRVEEFATPEQLASVGLDDPRRLVGLYRGHPVSKQSVWASGDLPPTIYVFRQPLLARWHQTGATLEAVVNHLVTHEVGHHFGLSDDEMHALEDE</sequence>
<dbReference type="CDD" id="cd12952">
    <property type="entry name" value="MMP_ACEL2062"/>
    <property type="match status" value="1"/>
</dbReference>
<evidence type="ECO:0000313" key="2">
    <source>
        <dbReference type="Proteomes" id="UP001218362"/>
    </source>
</evidence>
<dbReference type="Gene3D" id="3.30.2010.20">
    <property type="match status" value="1"/>
</dbReference>
<dbReference type="KEGG" id="acob:P0Y56_02845"/>
<gene>
    <name evidence="1" type="ORF">P0Y56_02845</name>
</gene>
<dbReference type="InterPro" id="IPR010428">
    <property type="entry name" value="Zincin_1"/>
</dbReference>